<comment type="caution">
    <text evidence="1">The sequence shown here is derived from an EMBL/GenBank/DDBJ whole genome shotgun (WGS) entry which is preliminary data.</text>
</comment>
<name>A0ABQ9J3J5_9CUCU</name>
<evidence type="ECO:0000313" key="2">
    <source>
        <dbReference type="Proteomes" id="UP001162164"/>
    </source>
</evidence>
<dbReference type="EMBL" id="JAPWTJ010001355">
    <property type="protein sequence ID" value="KAJ8972372.1"/>
    <property type="molecule type" value="Genomic_DNA"/>
</dbReference>
<reference evidence="1" key="1">
    <citation type="journal article" date="2023" name="Insect Mol. Biol.">
        <title>Genome sequencing provides insights into the evolution of gene families encoding plant cell wall-degrading enzymes in longhorned beetles.</title>
        <authorList>
            <person name="Shin N.R."/>
            <person name="Okamura Y."/>
            <person name="Kirsch R."/>
            <person name="Pauchet Y."/>
        </authorList>
    </citation>
    <scope>NUCLEOTIDE SEQUENCE</scope>
    <source>
        <strain evidence="1">MMC_N1</strain>
    </source>
</reference>
<evidence type="ECO:0000313" key="1">
    <source>
        <dbReference type="EMBL" id="KAJ8972372.1"/>
    </source>
</evidence>
<protein>
    <submittedName>
        <fullName evidence="1">Uncharacterized protein</fullName>
    </submittedName>
</protein>
<keyword evidence="2" id="KW-1185">Reference proteome</keyword>
<sequence length="69" mass="8032">MTNPTLGVKIVVLQEYYKDNSIKKETVCRELTVKYVPLLDVNTCDTKASYHKTSCILRKYKKTYSNLKI</sequence>
<dbReference type="Proteomes" id="UP001162164">
    <property type="component" value="Unassembled WGS sequence"/>
</dbReference>
<gene>
    <name evidence="1" type="ORF">NQ317_018485</name>
</gene>
<proteinExistence type="predicted"/>
<accession>A0ABQ9J3J5</accession>
<organism evidence="1 2">
    <name type="scientific">Molorchus minor</name>
    <dbReference type="NCBI Taxonomy" id="1323400"/>
    <lineage>
        <taxon>Eukaryota</taxon>
        <taxon>Metazoa</taxon>
        <taxon>Ecdysozoa</taxon>
        <taxon>Arthropoda</taxon>
        <taxon>Hexapoda</taxon>
        <taxon>Insecta</taxon>
        <taxon>Pterygota</taxon>
        <taxon>Neoptera</taxon>
        <taxon>Endopterygota</taxon>
        <taxon>Coleoptera</taxon>
        <taxon>Polyphaga</taxon>
        <taxon>Cucujiformia</taxon>
        <taxon>Chrysomeloidea</taxon>
        <taxon>Cerambycidae</taxon>
        <taxon>Lamiinae</taxon>
        <taxon>Monochamini</taxon>
        <taxon>Molorchus</taxon>
    </lineage>
</organism>